<keyword evidence="5 6" id="KW-0968">Cytoplasmic vesicle</keyword>
<sequence>MDFLGENQQQEQPQEEQIAPLDNSEQKPSINQNQNSYPLFNDDTSASVTETQGEKKQSSQMPTSASWDGSTDDFFGPTDTKNIPEDPIAAPTSTGTTTTTKPTTTTTPAALAAHPQNTNGSKVMEAANEQIQARTASMDAKTKEKEAKIIDAAQLYLKEENSKHTEKLKQVKAEHMRQQKSEETKRNEFKKSGAVWNGVALMTDLNKANKFSKGTERMRSILIKLGEVNNA</sequence>
<dbReference type="OrthoDB" id="278062at2759"/>
<organism evidence="8 9">
    <name type="scientific">Trypanosoma theileri</name>
    <dbReference type="NCBI Taxonomy" id="67003"/>
    <lineage>
        <taxon>Eukaryota</taxon>
        <taxon>Discoba</taxon>
        <taxon>Euglenozoa</taxon>
        <taxon>Kinetoplastea</taxon>
        <taxon>Metakinetoplastina</taxon>
        <taxon>Trypanosomatida</taxon>
        <taxon>Trypanosomatidae</taxon>
        <taxon>Trypanosoma</taxon>
    </lineage>
</organism>
<evidence type="ECO:0000256" key="3">
    <source>
        <dbReference type="ARBA" id="ARBA00023136"/>
    </source>
</evidence>
<feature type="region of interest" description="Disordered" evidence="7">
    <location>
        <begin position="1"/>
        <end position="115"/>
    </location>
</feature>
<dbReference type="VEuPathDB" id="TriTrypDB:TM35_000032730"/>
<comment type="subcellular location">
    <subcellularLocation>
        <location evidence="1 6">Cytoplasmic vesicle membrane</location>
        <topology evidence="1 6">Peripheral membrane protein</topology>
        <orientation evidence="1 6">Cytoplasmic side</orientation>
    </subcellularLocation>
    <subcellularLocation>
        <location evidence="6">Membrane</location>
        <location evidence="6">Coated pit</location>
        <topology evidence="6">Peripheral membrane protein</topology>
        <orientation evidence="6">Cytoplasmic side</orientation>
    </subcellularLocation>
    <text evidence="6">Cytoplasmic face of coated pits and vesicles.</text>
</comment>
<dbReference type="EMBL" id="NBCO01000003">
    <property type="protein sequence ID" value="ORC92520.1"/>
    <property type="molecule type" value="Genomic_DNA"/>
</dbReference>
<accession>A0A1X0P7W0</accession>
<dbReference type="GeneID" id="39981820"/>
<dbReference type="GO" id="GO:0006886">
    <property type="term" value="P:intracellular protein transport"/>
    <property type="evidence" value="ECO:0007669"/>
    <property type="project" value="InterPro"/>
</dbReference>
<comment type="function">
    <text evidence="6">Clathrin is the major protein of the polyhedral coat of coated pits and vesicles.</text>
</comment>
<dbReference type="GO" id="GO:0030130">
    <property type="term" value="C:clathrin coat of trans-Golgi network vesicle"/>
    <property type="evidence" value="ECO:0007669"/>
    <property type="project" value="InterPro"/>
</dbReference>
<name>A0A1X0P7W0_9TRYP</name>
<keyword evidence="4 6" id="KW-0168">Coated pit</keyword>
<gene>
    <name evidence="8" type="ORF">TM35_000032730</name>
</gene>
<evidence type="ECO:0000256" key="1">
    <source>
        <dbReference type="ARBA" id="ARBA00004180"/>
    </source>
</evidence>
<dbReference type="Pfam" id="PF01086">
    <property type="entry name" value="Clathrin_lg_ch"/>
    <property type="match status" value="1"/>
</dbReference>
<evidence type="ECO:0000256" key="6">
    <source>
        <dbReference type="RuleBase" id="RU363137"/>
    </source>
</evidence>
<feature type="compositionally biased region" description="Low complexity" evidence="7">
    <location>
        <begin position="87"/>
        <end position="115"/>
    </location>
</feature>
<keyword evidence="3 6" id="KW-0472">Membrane</keyword>
<dbReference type="AlphaFoldDB" id="A0A1X0P7W0"/>
<dbReference type="RefSeq" id="XP_028886586.1">
    <property type="nucleotide sequence ID" value="XM_029022040.1"/>
</dbReference>
<evidence type="ECO:0000256" key="2">
    <source>
        <dbReference type="ARBA" id="ARBA00005263"/>
    </source>
</evidence>
<dbReference type="InterPro" id="IPR000996">
    <property type="entry name" value="Clathrin_L-chain"/>
</dbReference>
<feature type="compositionally biased region" description="Polar residues" evidence="7">
    <location>
        <begin position="26"/>
        <end position="51"/>
    </location>
</feature>
<comment type="similarity">
    <text evidence="2 6">Belongs to the clathrin light chain family.</text>
</comment>
<dbReference type="Proteomes" id="UP000192257">
    <property type="component" value="Unassembled WGS sequence"/>
</dbReference>
<feature type="compositionally biased region" description="Low complexity" evidence="7">
    <location>
        <begin position="1"/>
        <end position="17"/>
    </location>
</feature>
<dbReference type="GO" id="GO:0005198">
    <property type="term" value="F:structural molecule activity"/>
    <property type="evidence" value="ECO:0007669"/>
    <property type="project" value="InterPro"/>
</dbReference>
<evidence type="ECO:0000313" key="9">
    <source>
        <dbReference type="Proteomes" id="UP000192257"/>
    </source>
</evidence>
<reference evidence="8 9" key="1">
    <citation type="submission" date="2017-03" db="EMBL/GenBank/DDBJ databases">
        <title>An alternative strategy for trypanosome survival in the mammalian bloodstream revealed through genome and transcriptome analysis of the ubiquitous bovine parasite Trypanosoma (Megatrypanum) theileri.</title>
        <authorList>
            <person name="Kelly S."/>
            <person name="Ivens A."/>
            <person name="Mott A."/>
            <person name="O'Neill E."/>
            <person name="Emms D."/>
            <person name="Macleod O."/>
            <person name="Voorheis P."/>
            <person name="Matthews J."/>
            <person name="Matthews K."/>
            <person name="Carrington M."/>
        </authorList>
    </citation>
    <scope>NUCLEOTIDE SEQUENCE [LARGE SCALE GENOMIC DNA]</scope>
    <source>
        <strain evidence="8">Edinburgh</strain>
    </source>
</reference>
<evidence type="ECO:0000313" key="8">
    <source>
        <dbReference type="EMBL" id="ORC92520.1"/>
    </source>
</evidence>
<comment type="caution">
    <text evidence="8">The sequence shown here is derived from an EMBL/GenBank/DDBJ whole genome shotgun (WGS) entry which is preliminary data.</text>
</comment>
<evidence type="ECO:0000256" key="4">
    <source>
        <dbReference type="ARBA" id="ARBA00023176"/>
    </source>
</evidence>
<dbReference type="GO" id="GO:0016192">
    <property type="term" value="P:vesicle-mediated transport"/>
    <property type="evidence" value="ECO:0007669"/>
    <property type="project" value="InterPro"/>
</dbReference>
<protein>
    <recommendedName>
        <fullName evidence="6">Clathrin light chain</fullName>
    </recommendedName>
</protein>
<feature type="compositionally biased region" description="Polar residues" evidence="7">
    <location>
        <begin position="58"/>
        <end position="69"/>
    </location>
</feature>
<proteinExistence type="inferred from homology"/>
<dbReference type="GO" id="GO:0030132">
    <property type="term" value="C:clathrin coat of coated pit"/>
    <property type="evidence" value="ECO:0007669"/>
    <property type="project" value="InterPro"/>
</dbReference>
<evidence type="ECO:0000256" key="5">
    <source>
        <dbReference type="ARBA" id="ARBA00023329"/>
    </source>
</evidence>
<evidence type="ECO:0000256" key="7">
    <source>
        <dbReference type="SAM" id="MobiDB-lite"/>
    </source>
</evidence>
<keyword evidence="9" id="KW-1185">Reference proteome</keyword>